<reference evidence="2" key="1">
    <citation type="journal article" date="2021" name="Microbiol. Resour. Announc.">
        <title>LGAAP: Leishmaniinae Genome Assembly and Annotation Pipeline.</title>
        <authorList>
            <person name="Almutairi H."/>
            <person name="Urbaniak M.D."/>
            <person name="Bates M.D."/>
            <person name="Jariyapan N."/>
            <person name="Kwakye-Nuako G."/>
            <person name="Thomaz-Soccol V."/>
            <person name="Al-Salem W.S."/>
            <person name="Dillon R.J."/>
            <person name="Bates P.A."/>
            <person name="Gatherer D."/>
        </authorList>
    </citation>
    <scope>NUCLEOTIDE SEQUENCE [LARGE SCALE GENOMIC DNA]</scope>
</reference>
<gene>
    <name evidence="1" type="ORF">LSCM1_03476</name>
</gene>
<reference evidence="2" key="2">
    <citation type="journal article" date="2021" name="Sci. Data">
        <title>Chromosome-scale genome sequencing, assembly and annotation of six genomes from subfamily Leishmaniinae.</title>
        <authorList>
            <person name="Almutairi H."/>
            <person name="Urbaniak M.D."/>
            <person name="Bates M.D."/>
            <person name="Jariyapan N."/>
            <person name="Kwakye-Nuako G."/>
            <person name="Thomaz Soccol V."/>
            <person name="Al-Salem W.S."/>
            <person name="Dillon R.J."/>
            <person name="Bates P.A."/>
            <person name="Gatherer D."/>
        </authorList>
    </citation>
    <scope>NUCLEOTIDE SEQUENCE [LARGE SCALE GENOMIC DNA]</scope>
</reference>
<name>A0A836HEM9_9TRYP</name>
<dbReference type="RefSeq" id="XP_067177628.1">
    <property type="nucleotide sequence ID" value="XM_067321018.1"/>
</dbReference>
<comment type="caution">
    <text evidence="1">The sequence shown here is derived from an EMBL/GenBank/DDBJ whole genome shotgun (WGS) entry which is preliminary data.</text>
</comment>
<dbReference type="GeneID" id="92513530"/>
<dbReference type="Gene3D" id="1.10.1520.10">
    <property type="entry name" value="Ribonuclease III domain"/>
    <property type="match status" value="1"/>
</dbReference>
<accession>A0A836HEM9</accession>
<dbReference type="SMR" id="A0A836HEM9"/>
<evidence type="ECO:0008006" key="3">
    <source>
        <dbReference type="Google" id="ProtNLM"/>
    </source>
</evidence>
<protein>
    <recommendedName>
        <fullName evidence="3">RNase III domain-containing protein</fullName>
    </recommendedName>
</protein>
<evidence type="ECO:0000313" key="2">
    <source>
        <dbReference type="Proteomes" id="UP000673552"/>
    </source>
</evidence>
<dbReference type="SUPFAM" id="SSF69065">
    <property type="entry name" value="RNase III domain-like"/>
    <property type="match status" value="1"/>
</dbReference>
<dbReference type="OrthoDB" id="67027at2759"/>
<organism evidence="1 2">
    <name type="scientific">Leishmania martiniquensis</name>
    <dbReference type="NCBI Taxonomy" id="1580590"/>
    <lineage>
        <taxon>Eukaryota</taxon>
        <taxon>Discoba</taxon>
        <taxon>Euglenozoa</taxon>
        <taxon>Kinetoplastea</taxon>
        <taxon>Metakinetoplastina</taxon>
        <taxon>Trypanosomatida</taxon>
        <taxon>Trypanosomatidae</taxon>
        <taxon>Leishmaniinae</taxon>
        <taxon>Leishmania</taxon>
    </lineage>
</organism>
<sequence length="224" mass="24828">MRRCYKLQVRPRVLSLLSDLAQPRTSTSYHDLLRSSHIPTQSLPFLPPPRWAAELSRALRRAFPDVAQDHHTRFLQVFVHPSFTTAAGVSGTMQPLLSIGDALLERIGGLWILATFEGIRREEYASLLALLTSDTALCRVLRDHWRLEHMVLTDASADLFSRQRLSTTKGLMSWLSQGNASGVQSLPDPYGAGCVKAMAAAVLLEHGGDAAEHFVKSEVLPYVL</sequence>
<proteinExistence type="predicted"/>
<keyword evidence="2" id="KW-1185">Reference proteome</keyword>
<dbReference type="KEGG" id="lmat:92513530"/>
<dbReference type="InterPro" id="IPR036389">
    <property type="entry name" value="RNase_III_sf"/>
</dbReference>
<evidence type="ECO:0000313" key="1">
    <source>
        <dbReference type="EMBL" id="KAG5475363.1"/>
    </source>
</evidence>
<dbReference type="AlphaFoldDB" id="A0A836HEM9"/>
<dbReference type="EMBL" id="JAFEUZ010000027">
    <property type="protein sequence ID" value="KAG5475363.1"/>
    <property type="molecule type" value="Genomic_DNA"/>
</dbReference>
<dbReference type="GO" id="GO:0006396">
    <property type="term" value="P:RNA processing"/>
    <property type="evidence" value="ECO:0007669"/>
    <property type="project" value="InterPro"/>
</dbReference>
<dbReference type="GO" id="GO:0004525">
    <property type="term" value="F:ribonuclease III activity"/>
    <property type="evidence" value="ECO:0007669"/>
    <property type="project" value="InterPro"/>
</dbReference>
<dbReference type="Proteomes" id="UP000673552">
    <property type="component" value="Unassembled WGS sequence"/>
</dbReference>